<dbReference type="SUPFAM" id="SSF55957">
    <property type="entry name" value="Phosphoglucomutase, C-terminal domain"/>
    <property type="match status" value="1"/>
</dbReference>
<name>A0A5J5ATT6_9ASTE</name>
<dbReference type="Gene3D" id="3.30.310.50">
    <property type="entry name" value="Alpha-D-phosphohexomutase, C-terminal domain"/>
    <property type="match status" value="1"/>
</dbReference>
<evidence type="ECO:0000313" key="1">
    <source>
        <dbReference type="EMBL" id="KAA8533799.1"/>
    </source>
</evidence>
<dbReference type="GO" id="GO:0016868">
    <property type="term" value="F:intramolecular phosphotransferase activity"/>
    <property type="evidence" value="ECO:0007669"/>
    <property type="project" value="InterPro"/>
</dbReference>
<gene>
    <name evidence="1" type="ORF">F0562_031316</name>
</gene>
<protein>
    <submittedName>
        <fullName evidence="1">Uncharacterized protein</fullName>
    </submittedName>
</protein>
<dbReference type="AlphaFoldDB" id="A0A5J5ATT6"/>
<dbReference type="InterPro" id="IPR036900">
    <property type="entry name" value="A-D-PHexomutase_C_sf"/>
</dbReference>
<dbReference type="OrthoDB" id="2291at2759"/>
<keyword evidence="2" id="KW-1185">Reference proteome</keyword>
<dbReference type="Proteomes" id="UP000325577">
    <property type="component" value="Linkage Group LG18"/>
</dbReference>
<dbReference type="Pfam" id="PF24947">
    <property type="entry name" value="PGM1_C_vert_fung"/>
    <property type="match status" value="1"/>
</dbReference>
<reference evidence="1 2" key="1">
    <citation type="submission" date="2019-09" db="EMBL/GenBank/DDBJ databases">
        <title>A chromosome-level genome assembly of the Chinese tupelo Nyssa sinensis.</title>
        <authorList>
            <person name="Yang X."/>
            <person name="Kang M."/>
            <person name="Yang Y."/>
            <person name="Xiong H."/>
            <person name="Wang M."/>
            <person name="Zhang Z."/>
            <person name="Wang Z."/>
            <person name="Wu H."/>
            <person name="Ma T."/>
            <person name="Liu J."/>
            <person name="Xi Z."/>
        </authorList>
    </citation>
    <scope>NUCLEOTIDE SEQUENCE [LARGE SCALE GENOMIC DNA]</scope>
    <source>
        <strain evidence="1">J267</strain>
        <tissue evidence="1">Leaf</tissue>
    </source>
</reference>
<dbReference type="EMBL" id="CM018041">
    <property type="protein sequence ID" value="KAA8533799.1"/>
    <property type="molecule type" value="Genomic_DNA"/>
</dbReference>
<accession>A0A5J5ATT6</accession>
<sequence length="97" mass="10831">MEGTSFLDMPLKHWESDGANKMVEYTKDFVSKSKAERFSILGNCILQFADDFTCADPIDGSTASKQAVWFVFTDGLRIISRLSGSIYCWGSSNQIMS</sequence>
<proteinExistence type="predicted"/>
<evidence type="ECO:0000313" key="2">
    <source>
        <dbReference type="Proteomes" id="UP000325577"/>
    </source>
</evidence>
<organism evidence="1 2">
    <name type="scientific">Nyssa sinensis</name>
    <dbReference type="NCBI Taxonomy" id="561372"/>
    <lineage>
        <taxon>Eukaryota</taxon>
        <taxon>Viridiplantae</taxon>
        <taxon>Streptophyta</taxon>
        <taxon>Embryophyta</taxon>
        <taxon>Tracheophyta</taxon>
        <taxon>Spermatophyta</taxon>
        <taxon>Magnoliopsida</taxon>
        <taxon>eudicotyledons</taxon>
        <taxon>Gunneridae</taxon>
        <taxon>Pentapetalae</taxon>
        <taxon>asterids</taxon>
        <taxon>Cornales</taxon>
        <taxon>Nyssaceae</taxon>
        <taxon>Nyssa</taxon>
    </lineage>
</organism>